<dbReference type="EMBL" id="JAIQCV010000008">
    <property type="protein sequence ID" value="KAH1073465.1"/>
    <property type="molecule type" value="Genomic_DNA"/>
</dbReference>
<sequence>MSSPTNIYLGVAKRILKYVKGIISEGLNYLQAGSMKLTRYSDSDWAGSLDNMKSTSGQESAIVLLCDNNSAIVIAKNPDKHGRTKHINVKFHAIHEAEKNLLIQMEFCFFDMQVVDLMTKSLSRNKISFLKHELGMSNINLK</sequence>
<keyword evidence="2" id="KW-1185">Reference proteome</keyword>
<dbReference type="OrthoDB" id="2551793at2759"/>
<dbReference type="Proteomes" id="UP000828251">
    <property type="component" value="Unassembled WGS sequence"/>
</dbReference>
<evidence type="ECO:0000313" key="1">
    <source>
        <dbReference type="EMBL" id="KAH1073465.1"/>
    </source>
</evidence>
<reference evidence="1 2" key="1">
    <citation type="journal article" date="2021" name="Plant Biotechnol. J.">
        <title>Multi-omics assisted identification of the key and species-specific regulatory components of drought-tolerant mechanisms in Gossypium stocksii.</title>
        <authorList>
            <person name="Yu D."/>
            <person name="Ke L."/>
            <person name="Zhang D."/>
            <person name="Wu Y."/>
            <person name="Sun Y."/>
            <person name="Mei J."/>
            <person name="Sun J."/>
            <person name="Sun Y."/>
        </authorList>
    </citation>
    <scope>NUCLEOTIDE SEQUENCE [LARGE SCALE GENOMIC DNA]</scope>
    <source>
        <strain evidence="2">cv. E1</strain>
        <tissue evidence="1">Leaf</tissue>
    </source>
</reference>
<proteinExistence type="predicted"/>
<dbReference type="PANTHER" id="PTHR11439">
    <property type="entry name" value="GAG-POL-RELATED RETROTRANSPOSON"/>
    <property type="match status" value="1"/>
</dbReference>
<feature type="non-terminal residue" evidence="1">
    <location>
        <position position="142"/>
    </location>
</feature>
<dbReference type="PANTHER" id="PTHR11439:SF502">
    <property type="entry name" value="SECRETED RXLR EFFECTOR PROTEIN 161-LIKE"/>
    <property type="match status" value="1"/>
</dbReference>
<gene>
    <name evidence="1" type="ORF">J1N35_025793</name>
</gene>
<protein>
    <recommendedName>
        <fullName evidence="3">Copia protein</fullName>
    </recommendedName>
</protein>
<name>A0A9D3V7J7_9ROSI</name>
<accession>A0A9D3V7J7</accession>
<dbReference type="CDD" id="cd09272">
    <property type="entry name" value="RNase_HI_RT_Ty1"/>
    <property type="match status" value="1"/>
</dbReference>
<organism evidence="1 2">
    <name type="scientific">Gossypium stocksii</name>
    <dbReference type="NCBI Taxonomy" id="47602"/>
    <lineage>
        <taxon>Eukaryota</taxon>
        <taxon>Viridiplantae</taxon>
        <taxon>Streptophyta</taxon>
        <taxon>Embryophyta</taxon>
        <taxon>Tracheophyta</taxon>
        <taxon>Spermatophyta</taxon>
        <taxon>Magnoliopsida</taxon>
        <taxon>eudicotyledons</taxon>
        <taxon>Gunneridae</taxon>
        <taxon>Pentapetalae</taxon>
        <taxon>rosids</taxon>
        <taxon>malvids</taxon>
        <taxon>Malvales</taxon>
        <taxon>Malvaceae</taxon>
        <taxon>Malvoideae</taxon>
        <taxon>Gossypium</taxon>
    </lineage>
</organism>
<comment type="caution">
    <text evidence="1">The sequence shown here is derived from an EMBL/GenBank/DDBJ whole genome shotgun (WGS) entry which is preliminary data.</text>
</comment>
<evidence type="ECO:0008006" key="3">
    <source>
        <dbReference type="Google" id="ProtNLM"/>
    </source>
</evidence>
<evidence type="ECO:0000313" key="2">
    <source>
        <dbReference type="Proteomes" id="UP000828251"/>
    </source>
</evidence>
<dbReference type="AlphaFoldDB" id="A0A9D3V7J7"/>